<feature type="transmembrane region" description="Helical" evidence="6">
    <location>
        <begin position="123"/>
        <end position="142"/>
    </location>
</feature>
<sequence length="352" mass="38004">MSNFKNRVLDKKESSKNSQGKEILDWMINNAIFLVLIGLLIVIVVISPDFISLTNFRNILSQSSTRVIMALGVGGIIVAKGTDLSLGRSIGLAAVVSASLLQSPEYAYRMYPGLQRLPIWQPILLVMIICGIFGLINGFVVAKLKVDPFIATLGMMVILYGINSIYFDRPPYGAQPIGGLDKRFTDFAQETLDIGSFNIPLLIIYAIVIIIFVWFLWNKTKFGKNIFAIGGNQEAAAVSGVNVVRNLLLVYMFAGMLYGLAGSLEAARIGTATNNTGNGYELDAISACIVGGLSFSGGIGSVGGIVVGVLIFQVIAYGLSFIGVNPYLQFIIKGLIIIIAVAIDSRKYINKK</sequence>
<organism evidence="7 8">
    <name type="scientific">Oceanirhabdus seepicola</name>
    <dbReference type="NCBI Taxonomy" id="2828781"/>
    <lineage>
        <taxon>Bacteria</taxon>
        <taxon>Bacillati</taxon>
        <taxon>Bacillota</taxon>
        <taxon>Clostridia</taxon>
        <taxon>Eubacteriales</taxon>
        <taxon>Clostridiaceae</taxon>
        <taxon>Oceanirhabdus</taxon>
    </lineage>
</organism>
<dbReference type="Proteomes" id="UP001056429">
    <property type="component" value="Unassembled WGS sequence"/>
</dbReference>
<evidence type="ECO:0000256" key="4">
    <source>
        <dbReference type="ARBA" id="ARBA00022989"/>
    </source>
</evidence>
<evidence type="ECO:0000256" key="5">
    <source>
        <dbReference type="ARBA" id="ARBA00023136"/>
    </source>
</evidence>
<dbReference type="NCBIfam" id="NF007014">
    <property type="entry name" value="PRK09478.1"/>
    <property type="match status" value="1"/>
</dbReference>
<dbReference type="EMBL" id="JAGSOJ010000004">
    <property type="protein sequence ID" value="MCM1991922.1"/>
    <property type="molecule type" value="Genomic_DNA"/>
</dbReference>
<dbReference type="RefSeq" id="WP_250861056.1">
    <property type="nucleotide sequence ID" value="NZ_JAGSOJ010000004.1"/>
</dbReference>
<keyword evidence="5 6" id="KW-0472">Membrane</keyword>
<gene>
    <name evidence="7" type="primary">mglC</name>
    <name evidence="7" type="ORF">KDK92_19450</name>
</gene>
<keyword evidence="4 6" id="KW-1133">Transmembrane helix</keyword>
<protein>
    <submittedName>
        <fullName evidence="7">Galactose/methyl galactoside ABC transporter permease MglC</fullName>
    </submittedName>
</protein>
<dbReference type="Pfam" id="PF02653">
    <property type="entry name" value="BPD_transp_2"/>
    <property type="match status" value="1"/>
</dbReference>
<dbReference type="CDD" id="cd06579">
    <property type="entry name" value="TM_PBP1_transp_AraH_like"/>
    <property type="match status" value="1"/>
</dbReference>
<dbReference type="GO" id="GO:0022857">
    <property type="term" value="F:transmembrane transporter activity"/>
    <property type="evidence" value="ECO:0007669"/>
    <property type="project" value="InterPro"/>
</dbReference>
<dbReference type="GO" id="GO:0005886">
    <property type="term" value="C:plasma membrane"/>
    <property type="evidence" value="ECO:0007669"/>
    <property type="project" value="UniProtKB-SubCell"/>
</dbReference>
<feature type="transmembrane region" description="Helical" evidence="6">
    <location>
        <begin position="326"/>
        <end position="343"/>
    </location>
</feature>
<dbReference type="PANTHER" id="PTHR32196">
    <property type="entry name" value="ABC TRANSPORTER PERMEASE PROTEIN YPHD-RELATED-RELATED"/>
    <property type="match status" value="1"/>
</dbReference>
<name>A0A9J6P555_9CLOT</name>
<evidence type="ECO:0000256" key="3">
    <source>
        <dbReference type="ARBA" id="ARBA00022692"/>
    </source>
</evidence>
<comment type="subcellular location">
    <subcellularLocation>
        <location evidence="1">Cell membrane</location>
        <topology evidence="1">Multi-pass membrane protein</topology>
    </subcellularLocation>
</comment>
<keyword evidence="3 6" id="KW-0812">Transmembrane</keyword>
<keyword evidence="2" id="KW-1003">Cell membrane</keyword>
<reference evidence="7" key="1">
    <citation type="journal article" date="2021" name="mSystems">
        <title>Bacteria and Archaea Synergistically Convert Glycine Betaine to Biogenic Methane in the Formosa Cold Seep of the South China Sea.</title>
        <authorList>
            <person name="Li L."/>
            <person name="Zhang W."/>
            <person name="Zhang S."/>
            <person name="Song L."/>
            <person name="Sun Q."/>
            <person name="Zhang H."/>
            <person name="Xiang H."/>
            <person name="Dong X."/>
        </authorList>
    </citation>
    <scope>NUCLEOTIDE SEQUENCE</scope>
    <source>
        <strain evidence="7">ZWT</strain>
    </source>
</reference>
<dbReference type="PANTHER" id="PTHR32196:SF18">
    <property type="entry name" value="GALACTOSE_METHYL GALACTOSIDE IMPORT PERMEASE PROTEIN MGLC"/>
    <property type="match status" value="1"/>
</dbReference>
<feature type="transmembrane region" description="Helical" evidence="6">
    <location>
        <begin position="299"/>
        <end position="320"/>
    </location>
</feature>
<evidence type="ECO:0000256" key="2">
    <source>
        <dbReference type="ARBA" id="ARBA00022475"/>
    </source>
</evidence>
<reference evidence="7" key="2">
    <citation type="submission" date="2021-04" db="EMBL/GenBank/DDBJ databases">
        <authorList>
            <person name="Dong X."/>
        </authorList>
    </citation>
    <scope>NUCLEOTIDE SEQUENCE</scope>
    <source>
        <strain evidence="7">ZWT</strain>
    </source>
</reference>
<dbReference type="InterPro" id="IPR001851">
    <property type="entry name" value="ABC_transp_permease"/>
</dbReference>
<accession>A0A9J6P555</accession>
<keyword evidence="8" id="KW-1185">Reference proteome</keyword>
<evidence type="ECO:0000313" key="7">
    <source>
        <dbReference type="EMBL" id="MCM1991922.1"/>
    </source>
</evidence>
<proteinExistence type="predicted"/>
<evidence type="ECO:0000256" key="6">
    <source>
        <dbReference type="SAM" id="Phobius"/>
    </source>
</evidence>
<dbReference type="AlphaFoldDB" id="A0A9J6P555"/>
<feature type="transmembrane region" description="Helical" evidence="6">
    <location>
        <begin position="197"/>
        <end position="217"/>
    </location>
</feature>
<feature type="transmembrane region" description="Helical" evidence="6">
    <location>
        <begin position="149"/>
        <end position="167"/>
    </location>
</feature>
<feature type="transmembrane region" description="Helical" evidence="6">
    <location>
        <begin position="26"/>
        <end position="47"/>
    </location>
</feature>
<comment type="caution">
    <text evidence="7">The sequence shown here is derived from an EMBL/GenBank/DDBJ whole genome shotgun (WGS) entry which is preliminary data.</text>
</comment>
<evidence type="ECO:0000313" key="8">
    <source>
        <dbReference type="Proteomes" id="UP001056429"/>
    </source>
</evidence>
<evidence type="ECO:0000256" key="1">
    <source>
        <dbReference type="ARBA" id="ARBA00004651"/>
    </source>
</evidence>